<dbReference type="Proteomes" id="UP000838412">
    <property type="component" value="Chromosome 15"/>
</dbReference>
<proteinExistence type="predicted"/>
<organism evidence="1 2">
    <name type="scientific">Branchiostoma lanceolatum</name>
    <name type="common">Common lancelet</name>
    <name type="synonym">Amphioxus lanceolatum</name>
    <dbReference type="NCBI Taxonomy" id="7740"/>
    <lineage>
        <taxon>Eukaryota</taxon>
        <taxon>Metazoa</taxon>
        <taxon>Chordata</taxon>
        <taxon>Cephalochordata</taxon>
        <taxon>Leptocardii</taxon>
        <taxon>Amphioxiformes</taxon>
        <taxon>Branchiostomatidae</taxon>
        <taxon>Branchiostoma</taxon>
    </lineage>
</organism>
<dbReference type="PANTHER" id="PTHR21301">
    <property type="entry name" value="REVERSE TRANSCRIPTASE"/>
    <property type="match status" value="1"/>
</dbReference>
<evidence type="ECO:0000313" key="1">
    <source>
        <dbReference type="EMBL" id="CAH1245984.1"/>
    </source>
</evidence>
<evidence type="ECO:0000313" key="2">
    <source>
        <dbReference type="Proteomes" id="UP000838412"/>
    </source>
</evidence>
<name>A0A8J9Z253_BRALA</name>
<reference evidence="1" key="1">
    <citation type="submission" date="2022-01" db="EMBL/GenBank/DDBJ databases">
        <authorList>
            <person name="Braso-Vives M."/>
        </authorList>
    </citation>
    <scope>NUCLEOTIDE SEQUENCE</scope>
</reference>
<dbReference type="OrthoDB" id="10029313at2759"/>
<dbReference type="PANTHER" id="PTHR21301:SF11">
    <property type="entry name" value="GIY-YIG DOMAIN-CONTAINING PROTEIN"/>
    <property type="match status" value="1"/>
</dbReference>
<dbReference type="EMBL" id="OV696700">
    <property type="protein sequence ID" value="CAH1245984.1"/>
    <property type="molecule type" value="Genomic_DNA"/>
</dbReference>
<sequence length="122" mass="13823">MPTCPLRPIVASRGSIMYDTARFVANILAPLVGRTPHHLKNSGELVERMSQTTLDEDESLVFFDVTALFTNVPVEENLEIIQDKLAHDSTLSDRTKLSQQITELLRLSLTTTYFKFEGEFYS</sequence>
<keyword evidence="2" id="KW-1185">Reference proteome</keyword>
<dbReference type="AlphaFoldDB" id="A0A8J9Z253"/>
<gene>
    <name evidence="1" type="primary">Hypp7623</name>
    <name evidence="1" type="ORF">BLAG_LOCUS8156</name>
</gene>
<accession>A0A8J9Z253</accession>
<protein>
    <submittedName>
        <fullName evidence="1">Hypp7623 protein</fullName>
    </submittedName>
</protein>